<evidence type="ECO:0000256" key="1">
    <source>
        <dbReference type="SAM" id="MobiDB-lite"/>
    </source>
</evidence>
<evidence type="ECO:0000313" key="3">
    <source>
        <dbReference type="Proteomes" id="UP000094828"/>
    </source>
</evidence>
<name>A0A1C3EAW3_9PLAN</name>
<organism evidence="2 3">
    <name type="scientific">Planctopirus hydrillae</name>
    <dbReference type="NCBI Taxonomy" id="1841610"/>
    <lineage>
        <taxon>Bacteria</taxon>
        <taxon>Pseudomonadati</taxon>
        <taxon>Planctomycetota</taxon>
        <taxon>Planctomycetia</taxon>
        <taxon>Planctomycetales</taxon>
        <taxon>Planctomycetaceae</taxon>
        <taxon>Planctopirus</taxon>
    </lineage>
</organism>
<comment type="caution">
    <text evidence="2">The sequence shown here is derived from an EMBL/GenBank/DDBJ whole genome shotgun (WGS) entry which is preliminary data.</text>
</comment>
<accession>A0A1C3EAW3</accession>
<dbReference type="AlphaFoldDB" id="A0A1C3EAW3"/>
<feature type="compositionally biased region" description="Polar residues" evidence="1">
    <location>
        <begin position="1"/>
        <end position="11"/>
    </location>
</feature>
<keyword evidence="3" id="KW-1185">Reference proteome</keyword>
<evidence type="ECO:0000313" key="2">
    <source>
        <dbReference type="EMBL" id="ODA30369.1"/>
    </source>
</evidence>
<dbReference type="Proteomes" id="UP000094828">
    <property type="component" value="Unassembled WGS sequence"/>
</dbReference>
<gene>
    <name evidence="2" type="ORF">A6X21_00350</name>
</gene>
<reference evidence="2 3" key="1">
    <citation type="submission" date="2016-05" db="EMBL/GenBank/DDBJ databases">
        <title>Genomic and physiological characterization of Planctopirus sp. isolated from fresh water lake.</title>
        <authorList>
            <person name="Subhash Y."/>
            <person name="Ramana C."/>
        </authorList>
    </citation>
    <scope>NUCLEOTIDE SEQUENCE [LARGE SCALE GENOMIC DNA]</scope>
    <source>
        <strain evidence="2 3">JC280</strain>
    </source>
</reference>
<sequence>MHAINETSQSDEAGKPLPIGKTGESCGVKGFLSIKTEMSLRVINCKAFLGNWLRSFSGKSANLAGSVGVAILFIQIDFLRKEAPQLVNWPVAGVSIVWLALG</sequence>
<dbReference type="EMBL" id="LYDR01000110">
    <property type="protein sequence ID" value="ODA30369.1"/>
    <property type="molecule type" value="Genomic_DNA"/>
</dbReference>
<feature type="region of interest" description="Disordered" evidence="1">
    <location>
        <begin position="1"/>
        <end position="22"/>
    </location>
</feature>
<proteinExistence type="predicted"/>
<protein>
    <submittedName>
        <fullName evidence="2">Uncharacterized protein</fullName>
    </submittedName>
</protein>